<dbReference type="AlphaFoldDB" id="A0A067SFW1"/>
<evidence type="ECO:0000313" key="2">
    <source>
        <dbReference type="EMBL" id="KDR65648.1"/>
    </source>
</evidence>
<sequence>MDVWDEVVEGRAQILSYLIEYAKYKAEDLTFEERRRILSKELMYDERPALKALAKYLHYHRGRDIEGVSSSPILVPAAFARRQFTTFALTCFISFSFTTHTFDFEMRFRFFYRPGELSSTRAKDQRESAAEEFVLAIWKDEQRITQSYGDEDWTVVIYNGTPHPSPGTSRPYHTTAHSFRGEGDNLQHVFALHLNHDSTLQTWRATGHYFREADLELVYKEKSSQTFGTYAWKKPFKFLGRTPFKIGHTKYDRSYLLFSQQKRDYITTIGSVQNDGIDALPPPRETRETNKDFSKSDRINVGSGGNTKQGITCK</sequence>
<dbReference type="HOGENOM" id="CLU_885800_0_0_1"/>
<feature type="region of interest" description="Disordered" evidence="1">
    <location>
        <begin position="275"/>
        <end position="314"/>
    </location>
</feature>
<keyword evidence="3" id="KW-1185">Reference proteome</keyword>
<name>A0A067SFW1_GALM3</name>
<accession>A0A067SFW1</accession>
<gene>
    <name evidence="2" type="ORF">GALMADRAFT_217452</name>
</gene>
<reference evidence="3" key="1">
    <citation type="journal article" date="2014" name="Proc. Natl. Acad. Sci. U.S.A.">
        <title>Extensive sampling of basidiomycete genomes demonstrates inadequacy of the white-rot/brown-rot paradigm for wood decay fungi.</title>
        <authorList>
            <person name="Riley R."/>
            <person name="Salamov A.A."/>
            <person name="Brown D.W."/>
            <person name="Nagy L.G."/>
            <person name="Floudas D."/>
            <person name="Held B.W."/>
            <person name="Levasseur A."/>
            <person name="Lombard V."/>
            <person name="Morin E."/>
            <person name="Otillar R."/>
            <person name="Lindquist E.A."/>
            <person name="Sun H."/>
            <person name="LaButti K.M."/>
            <person name="Schmutz J."/>
            <person name="Jabbour D."/>
            <person name="Luo H."/>
            <person name="Baker S.E."/>
            <person name="Pisabarro A.G."/>
            <person name="Walton J.D."/>
            <person name="Blanchette R.A."/>
            <person name="Henrissat B."/>
            <person name="Martin F."/>
            <person name="Cullen D."/>
            <person name="Hibbett D.S."/>
            <person name="Grigoriev I.V."/>
        </authorList>
    </citation>
    <scope>NUCLEOTIDE SEQUENCE [LARGE SCALE GENOMIC DNA]</scope>
    <source>
        <strain evidence="3">CBS 339.88</strain>
    </source>
</reference>
<feature type="compositionally biased region" description="Basic and acidic residues" evidence="1">
    <location>
        <begin position="284"/>
        <end position="298"/>
    </location>
</feature>
<proteinExistence type="predicted"/>
<evidence type="ECO:0000313" key="3">
    <source>
        <dbReference type="Proteomes" id="UP000027222"/>
    </source>
</evidence>
<dbReference type="Proteomes" id="UP000027222">
    <property type="component" value="Unassembled WGS sequence"/>
</dbReference>
<dbReference type="EMBL" id="KL142437">
    <property type="protein sequence ID" value="KDR65648.1"/>
    <property type="molecule type" value="Genomic_DNA"/>
</dbReference>
<evidence type="ECO:0000256" key="1">
    <source>
        <dbReference type="SAM" id="MobiDB-lite"/>
    </source>
</evidence>
<protein>
    <submittedName>
        <fullName evidence="2">Uncharacterized protein</fullName>
    </submittedName>
</protein>
<organism evidence="2 3">
    <name type="scientific">Galerina marginata (strain CBS 339.88)</name>
    <dbReference type="NCBI Taxonomy" id="685588"/>
    <lineage>
        <taxon>Eukaryota</taxon>
        <taxon>Fungi</taxon>
        <taxon>Dikarya</taxon>
        <taxon>Basidiomycota</taxon>
        <taxon>Agaricomycotina</taxon>
        <taxon>Agaricomycetes</taxon>
        <taxon>Agaricomycetidae</taxon>
        <taxon>Agaricales</taxon>
        <taxon>Agaricineae</taxon>
        <taxon>Strophariaceae</taxon>
        <taxon>Galerina</taxon>
    </lineage>
</organism>